<evidence type="ECO:0000313" key="4">
    <source>
        <dbReference type="Proteomes" id="UP000198577"/>
    </source>
</evidence>
<dbReference type="SUPFAM" id="SSF53335">
    <property type="entry name" value="S-adenosyl-L-methionine-dependent methyltransferases"/>
    <property type="match status" value="1"/>
</dbReference>
<reference evidence="3 4" key="1">
    <citation type="submission" date="2016-10" db="EMBL/GenBank/DDBJ databases">
        <authorList>
            <person name="de Groot N.N."/>
        </authorList>
    </citation>
    <scope>NUCLEOTIDE SEQUENCE [LARGE SCALE GENOMIC DNA]</scope>
    <source>
        <strain evidence="3 4">DSM 20678</strain>
    </source>
</reference>
<dbReference type="InterPro" id="IPR029063">
    <property type="entry name" value="SAM-dependent_MTases_sf"/>
</dbReference>
<keyword evidence="1 3" id="KW-0808">Transferase</keyword>
<protein>
    <submittedName>
        <fullName evidence="3">Methyltransferase domain-containing protein</fullName>
    </submittedName>
</protein>
<dbReference type="Gene3D" id="3.40.50.150">
    <property type="entry name" value="Vaccinia Virus protein VP39"/>
    <property type="match status" value="1"/>
</dbReference>
<evidence type="ECO:0000256" key="1">
    <source>
        <dbReference type="ARBA" id="ARBA00022679"/>
    </source>
</evidence>
<proteinExistence type="predicted"/>
<feature type="domain" description="Methyltransferase" evidence="2">
    <location>
        <begin position="41"/>
        <end position="136"/>
    </location>
</feature>
<dbReference type="AlphaFoldDB" id="A0A1I5WXN2"/>
<gene>
    <name evidence="3" type="ORF">SAMN05444406_12015</name>
</gene>
<keyword evidence="4" id="KW-1185">Reference proteome</keyword>
<keyword evidence="3" id="KW-0489">Methyltransferase</keyword>
<evidence type="ECO:0000259" key="2">
    <source>
        <dbReference type="Pfam" id="PF13649"/>
    </source>
</evidence>
<name>A0A1I5WXN2_9FIRM</name>
<dbReference type="EMBL" id="FOXR01000020">
    <property type="protein sequence ID" value="SFQ24450.1"/>
    <property type="molecule type" value="Genomic_DNA"/>
</dbReference>
<dbReference type="Gene3D" id="2.20.25.110">
    <property type="entry name" value="S-adenosyl-L-methionine-dependent methyltransferases"/>
    <property type="match status" value="1"/>
</dbReference>
<dbReference type="Proteomes" id="UP000198577">
    <property type="component" value="Unassembled WGS sequence"/>
</dbReference>
<dbReference type="OrthoDB" id="9811589at2"/>
<dbReference type="GO" id="GO:0032259">
    <property type="term" value="P:methylation"/>
    <property type="evidence" value="ECO:0007669"/>
    <property type="project" value="UniProtKB-KW"/>
</dbReference>
<sequence>MDIYNGFAYIYDALMQDVNYPRWVDYIELLFKHYGVKPRQIVDLACGTGNVTILLKERGYEVIGIDQSEDMLFVAREKARNRGMNIPFIFQDMRYISLHHPVDAMTCICDGINYIPSEEELDLVFEGVYRYLNPQGIFIFDISSYYKLSSILGNNTFVRTAENISYIWQNYFDRRSRICEIELSFFVKEGEYYRRFDEIHYQRAYEVDEIVERLKKNGFEEIGVYQPFTLKPPKKRAERIFFAAKKV</sequence>
<organism evidence="3 4">
    <name type="scientific">Caldicoprobacter faecalis</name>
    <dbReference type="NCBI Taxonomy" id="937334"/>
    <lineage>
        <taxon>Bacteria</taxon>
        <taxon>Bacillati</taxon>
        <taxon>Bacillota</taxon>
        <taxon>Clostridia</taxon>
        <taxon>Caldicoprobacterales</taxon>
        <taxon>Caldicoprobacteraceae</taxon>
        <taxon>Caldicoprobacter</taxon>
    </lineage>
</organism>
<dbReference type="InterPro" id="IPR041698">
    <property type="entry name" value="Methyltransf_25"/>
</dbReference>
<dbReference type="RefSeq" id="WP_025747489.1">
    <property type="nucleotide sequence ID" value="NZ_FOXR01000020.1"/>
</dbReference>
<accession>A0A1I5WXN2</accession>
<evidence type="ECO:0000313" key="3">
    <source>
        <dbReference type="EMBL" id="SFQ24450.1"/>
    </source>
</evidence>
<dbReference type="PANTHER" id="PTHR43861">
    <property type="entry name" value="TRANS-ACONITATE 2-METHYLTRANSFERASE-RELATED"/>
    <property type="match status" value="1"/>
</dbReference>
<dbReference type="STRING" id="937334.SAMN05444406_12015"/>
<dbReference type="CDD" id="cd02440">
    <property type="entry name" value="AdoMet_MTases"/>
    <property type="match status" value="1"/>
</dbReference>
<dbReference type="Pfam" id="PF13649">
    <property type="entry name" value="Methyltransf_25"/>
    <property type="match status" value="1"/>
</dbReference>
<dbReference type="GO" id="GO:0008168">
    <property type="term" value="F:methyltransferase activity"/>
    <property type="evidence" value="ECO:0007669"/>
    <property type="project" value="UniProtKB-KW"/>
</dbReference>